<evidence type="ECO:0000313" key="5">
    <source>
        <dbReference type="EMBL" id="MCQ3830715.1"/>
    </source>
</evidence>
<dbReference type="RefSeq" id="WP_255875630.1">
    <property type="nucleotide sequence ID" value="NZ_JACASI010000037.1"/>
</dbReference>
<organism evidence="5 6">
    <name type="scientific">Microbulbifer elongatus</name>
    <dbReference type="NCBI Taxonomy" id="86173"/>
    <lineage>
        <taxon>Bacteria</taxon>
        <taxon>Pseudomonadati</taxon>
        <taxon>Pseudomonadota</taxon>
        <taxon>Gammaproteobacteria</taxon>
        <taxon>Cellvibrionales</taxon>
        <taxon>Microbulbiferaceae</taxon>
        <taxon>Microbulbifer</taxon>
    </lineage>
</organism>
<evidence type="ECO:0000259" key="4">
    <source>
        <dbReference type="Pfam" id="PF08545"/>
    </source>
</evidence>
<dbReference type="Pfam" id="PF08545">
    <property type="entry name" value="ACP_syn_III"/>
    <property type="match status" value="1"/>
</dbReference>
<comment type="caution">
    <text evidence="5">The sequence shown here is derived from an EMBL/GenBank/DDBJ whole genome shotgun (WGS) entry which is preliminary data.</text>
</comment>
<keyword evidence="6" id="KW-1185">Reference proteome</keyword>
<gene>
    <name evidence="5" type="ORF">HXX02_14845</name>
</gene>
<dbReference type="SUPFAM" id="SSF53901">
    <property type="entry name" value="Thiolase-like"/>
    <property type="match status" value="1"/>
</dbReference>
<dbReference type="NCBIfam" id="NF006829">
    <property type="entry name" value="PRK09352.1"/>
    <property type="match status" value="1"/>
</dbReference>
<proteinExistence type="predicted"/>
<evidence type="ECO:0000259" key="3">
    <source>
        <dbReference type="Pfam" id="PF08541"/>
    </source>
</evidence>
<dbReference type="EC" id="2.3.1.180" evidence="5"/>
<dbReference type="Pfam" id="PF08541">
    <property type="entry name" value="ACP_syn_III_C"/>
    <property type="match status" value="1"/>
</dbReference>
<dbReference type="GO" id="GO:0033818">
    <property type="term" value="F:beta-ketoacyl-acyl-carrier-protein synthase III activity"/>
    <property type="evidence" value="ECO:0007669"/>
    <property type="project" value="UniProtKB-EC"/>
</dbReference>
<keyword evidence="2 5" id="KW-0012">Acyltransferase</keyword>
<dbReference type="InterPro" id="IPR013747">
    <property type="entry name" value="ACP_syn_III_C"/>
</dbReference>
<sequence length="329" mass="35690">MALEIAGMGCTIPDRCVSNADLVNMMNTSEEFIIERTGVIYRHHAASGQACSDLMIPAAIQAMENAGIGPSEIDFLLVNTLSPDHHDPSQACLIQRKLGLDCVPAMDLRAQCSGFVYGLELADALLNNEKYENILIICGEVLSKRMDCSDRGRNLAILLGDGAAAAVVRKTNDSASGMLDCQLGADGNYFDLLMTKAPGSAGMRFLTPEQFEAGETEFVMNGRPMFEHASGTLIRLAKETLEQNDLTLDDIDYVICHQPNLRILDCVREELRIPKEKFLVTVHKLGNMASASLPATLALNMNRLSSGQTVLCLAYGSGATWGSLVYRVP</sequence>
<dbReference type="InterPro" id="IPR013751">
    <property type="entry name" value="ACP_syn_III_N"/>
</dbReference>
<dbReference type="EMBL" id="JACASI010000037">
    <property type="protein sequence ID" value="MCQ3830715.1"/>
    <property type="molecule type" value="Genomic_DNA"/>
</dbReference>
<accession>A0ABT1P3M3</accession>
<name>A0ABT1P3M3_9GAMM</name>
<protein>
    <submittedName>
        <fullName evidence="5">Beta-ketoacyl-ACP synthase 3</fullName>
        <ecNumber evidence="5">2.3.1.180</ecNumber>
    </submittedName>
</protein>
<keyword evidence="1 5" id="KW-0808">Transferase</keyword>
<dbReference type="PANTHER" id="PTHR34069">
    <property type="entry name" value="3-OXOACYL-[ACYL-CARRIER-PROTEIN] SYNTHASE 3"/>
    <property type="match status" value="1"/>
</dbReference>
<evidence type="ECO:0000256" key="1">
    <source>
        <dbReference type="ARBA" id="ARBA00022679"/>
    </source>
</evidence>
<evidence type="ECO:0000313" key="6">
    <source>
        <dbReference type="Proteomes" id="UP001205566"/>
    </source>
</evidence>
<reference evidence="5" key="1">
    <citation type="thesis" date="2020" institute="Technische Universitat Dresden" country="Dresden, Germany">
        <title>The Agarolytic System of Microbulbifer elongatus PORT2, Isolated from Batu Karas, Pangandaran West Java Indonesia.</title>
        <authorList>
            <person name="Anggraeni S.R."/>
        </authorList>
    </citation>
    <scope>NUCLEOTIDE SEQUENCE</scope>
    <source>
        <strain evidence="5">PORT2</strain>
    </source>
</reference>
<evidence type="ECO:0000256" key="2">
    <source>
        <dbReference type="ARBA" id="ARBA00023315"/>
    </source>
</evidence>
<feature type="domain" description="Beta-ketoacyl-[acyl-carrier-protein] synthase III N-terminal" evidence="4">
    <location>
        <begin position="106"/>
        <end position="187"/>
    </location>
</feature>
<dbReference type="Gene3D" id="3.40.47.10">
    <property type="match status" value="2"/>
</dbReference>
<dbReference type="CDD" id="cd00830">
    <property type="entry name" value="KAS_III"/>
    <property type="match status" value="1"/>
</dbReference>
<dbReference type="InterPro" id="IPR016039">
    <property type="entry name" value="Thiolase-like"/>
</dbReference>
<dbReference type="Proteomes" id="UP001205566">
    <property type="component" value="Unassembled WGS sequence"/>
</dbReference>
<feature type="domain" description="Beta-ketoacyl-[acyl-carrier-protein] synthase III C-terminal" evidence="3">
    <location>
        <begin position="241"/>
        <end position="327"/>
    </location>
</feature>
<dbReference type="PANTHER" id="PTHR34069:SF2">
    <property type="entry name" value="BETA-KETOACYL-[ACYL-CARRIER-PROTEIN] SYNTHASE III"/>
    <property type="match status" value="1"/>
</dbReference>